<dbReference type="KEGG" id="ahel:Q31a_26520"/>
<accession>A0A518G6Y3</accession>
<reference evidence="1 2" key="1">
    <citation type="submission" date="2019-02" db="EMBL/GenBank/DDBJ databases">
        <title>Deep-cultivation of Planctomycetes and their phenomic and genomic characterization uncovers novel biology.</title>
        <authorList>
            <person name="Wiegand S."/>
            <person name="Jogler M."/>
            <person name="Boedeker C."/>
            <person name="Pinto D."/>
            <person name="Vollmers J."/>
            <person name="Rivas-Marin E."/>
            <person name="Kohn T."/>
            <person name="Peeters S.H."/>
            <person name="Heuer A."/>
            <person name="Rast P."/>
            <person name="Oberbeckmann S."/>
            <person name="Bunk B."/>
            <person name="Jeske O."/>
            <person name="Meyerdierks A."/>
            <person name="Storesund J.E."/>
            <person name="Kallscheuer N."/>
            <person name="Luecker S."/>
            <person name="Lage O.M."/>
            <person name="Pohl T."/>
            <person name="Merkel B.J."/>
            <person name="Hornburger P."/>
            <person name="Mueller R.-W."/>
            <person name="Bruemmer F."/>
            <person name="Labrenz M."/>
            <person name="Spormann A.M."/>
            <person name="Op den Camp H."/>
            <person name="Overmann J."/>
            <person name="Amann R."/>
            <person name="Jetten M.S.M."/>
            <person name="Mascher T."/>
            <person name="Medema M.H."/>
            <person name="Devos D.P."/>
            <person name="Kaster A.-K."/>
            <person name="Ovreas L."/>
            <person name="Rohde M."/>
            <person name="Galperin M.Y."/>
            <person name="Jogler C."/>
        </authorList>
    </citation>
    <scope>NUCLEOTIDE SEQUENCE [LARGE SCALE GENOMIC DNA]</scope>
    <source>
        <strain evidence="1 2">Q31a</strain>
    </source>
</reference>
<dbReference type="EMBL" id="CP036298">
    <property type="protein sequence ID" value="QDV24336.1"/>
    <property type="molecule type" value="Genomic_DNA"/>
</dbReference>
<dbReference type="Gene3D" id="3.60.21.10">
    <property type="match status" value="1"/>
</dbReference>
<dbReference type="AlphaFoldDB" id="A0A518G6Y3"/>
<dbReference type="Proteomes" id="UP000318017">
    <property type="component" value="Chromosome"/>
</dbReference>
<dbReference type="InterPro" id="IPR029052">
    <property type="entry name" value="Metallo-depent_PP-like"/>
</dbReference>
<organism evidence="1 2">
    <name type="scientific">Aureliella helgolandensis</name>
    <dbReference type="NCBI Taxonomy" id="2527968"/>
    <lineage>
        <taxon>Bacteria</taxon>
        <taxon>Pseudomonadati</taxon>
        <taxon>Planctomycetota</taxon>
        <taxon>Planctomycetia</taxon>
        <taxon>Pirellulales</taxon>
        <taxon>Pirellulaceae</taxon>
        <taxon>Aureliella</taxon>
    </lineage>
</organism>
<sequence length="422" mass="46731">MAKESFRFIHASDFHLERPLQDILDLPEQMRKTLVEAPWRAAEAVFEHAVVENIDFVVLSGDILNPATSGSQGPAFLLDQFETLRGKGIQIYWAGGEVDDPDRWPAAVSLPDNVHLFSKHEAETFIFRRHQTPLVNLIGRSSSGGETVRAVEYANEADDNFVVAVGYGQADAESLASEHVDYWALGGRHQGEIVRSDDPVIRYAGSPQARSLKEPGPHGFVLVDVDAQRELQIHTIETDQIRYSVQEIDADDVALGRDLRQLLAKRVARLQSEASGRHVLVKWRVHLDLENASVVGPSAMEDLLGWLRREFGHGQPSCWSTDIEILPPKELPASWKEEDTILGDFLRTSASARKDPAKHINLKPIIDVETPGTNNWQGALSGSSSNSLTATIERSTLLGVDLLRGHKVDLVAPTRRFGGSEK</sequence>
<dbReference type="OrthoDB" id="208387at2"/>
<keyword evidence="2" id="KW-1185">Reference proteome</keyword>
<protein>
    <submittedName>
        <fullName evidence="1">Putative metallophosphoesterase YhaO</fullName>
    </submittedName>
</protein>
<name>A0A518G6Y3_9BACT</name>
<dbReference type="PANTHER" id="PTHR30337:SF7">
    <property type="entry name" value="PHOSPHOESTERASE"/>
    <property type="match status" value="1"/>
</dbReference>
<proteinExistence type="predicted"/>
<gene>
    <name evidence="1" type="primary">yhaO_1</name>
    <name evidence="1" type="ORF">Q31a_26520</name>
</gene>
<dbReference type="InterPro" id="IPR050535">
    <property type="entry name" value="DNA_Repair-Maintenance_Comp"/>
</dbReference>
<dbReference type="SUPFAM" id="SSF56300">
    <property type="entry name" value="Metallo-dependent phosphatases"/>
    <property type="match status" value="1"/>
</dbReference>
<evidence type="ECO:0000313" key="2">
    <source>
        <dbReference type="Proteomes" id="UP000318017"/>
    </source>
</evidence>
<dbReference type="RefSeq" id="WP_145077901.1">
    <property type="nucleotide sequence ID" value="NZ_CP036298.1"/>
</dbReference>
<evidence type="ECO:0000313" key="1">
    <source>
        <dbReference type="EMBL" id="QDV24336.1"/>
    </source>
</evidence>
<dbReference type="PANTHER" id="PTHR30337">
    <property type="entry name" value="COMPONENT OF ATP-DEPENDENT DSDNA EXONUCLEASE"/>
    <property type="match status" value="1"/>
</dbReference>